<dbReference type="SUPFAM" id="SSF53756">
    <property type="entry name" value="UDP-Glycosyltransferase/glycogen phosphorylase"/>
    <property type="match status" value="1"/>
</dbReference>
<protein>
    <submittedName>
        <fullName evidence="1">Uncharacterized protein</fullName>
    </submittedName>
</protein>
<reference evidence="1 2" key="1">
    <citation type="journal article" date="2017" name="Genome Biol.">
        <title>New reference genome sequences of hot pepper reveal the massive evolution of plant disease-resistance genes by retroduplication.</title>
        <authorList>
            <person name="Kim S."/>
            <person name="Park J."/>
            <person name="Yeom S.I."/>
            <person name="Kim Y.M."/>
            <person name="Seo E."/>
            <person name="Kim K.T."/>
            <person name="Kim M.S."/>
            <person name="Lee J.M."/>
            <person name="Cheong K."/>
            <person name="Shin H.S."/>
            <person name="Kim S.B."/>
            <person name="Han K."/>
            <person name="Lee J."/>
            <person name="Park M."/>
            <person name="Lee H.A."/>
            <person name="Lee H.Y."/>
            <person name="Lee Y."/>
            <person name="Oh S."/>
            <person name="Lee J.H."/>
            <person name="Choi E."/>
            <person name="Choi E."/>
            <person name="Lee S.E."/>
            <person name="Jeon J."/>
            <person name="Kim H."/>
            <person name="Choi G."/>
            <person name="Song H."/>
            <person name="Lee J."/>
            <person name="Lee S.C."/>
            <person name="Kwon J.K."/>
            <person name="Lee H.Y."/>
            <person name="Koo N."/>
            <person name="Hong Y."/>
            <person name="Kim R.W."/>
            <person name="Kang W.H."/>
            <person name="Huh J.H."/>
            <person name="Kang B.C."/>
            <person name="Yang T.J."/>
            <person name="Lee Y.H."/>
            <person name="Bennetzen J.L."/>
            <person name="Choi D."/>
        </authorList>
    </citation>
    <scope>NUCLEOTIDE SEQUENCE [LARGE SCALE GENOMIC DNA]</scope>
    <source>
        <strain evidence="2">cv. PBC81</strain>
    </source>
</reference>
<organism evidence="1 2">
    <name type="scientific">Capsicum baccatum</name>
    <name type="common">Peruvian pepper</name>
    <dbReference type="NCBI Taxonomy" id="33114"/>
    <lineage>
        <taxon>Eukaryota</taxon>
        <taxon>Viridiplantae</taxon>
        <taxon>Streptophyta</taxon>
        <taxon>Embryophyta</taxon>
        <taxon>Tracheophyta</taxon>
        <taxon>Spermatophyta</taxon>
        <taxon>Magnoliopsida</taxon>
        <taxon>eudicotyledons</taxon>
        <taxon>Gunneridae</taxon>
        <taxon>Pentapetalae</taxon>
        <taxon>asterids</taxon>
        <taxon>lamiids</taxon>
        <taxon>Solanales</taxon>
        <taxon>Solanaceae</taxon>
        <taxon>Solanoideae</taxon>
        <taxon>Capsiceae</taxon>
        <taxon>Capsicum</taxon>
    </lineage>
</organism>
<dbReference type="Gene3D" id="3.40.50.2000">
    <property type="entry name" value="Glycogen Phosphorylase B"/>
    <property type="match status" value="2"/>
</dbReference>
<dbReference type="OrthoDB" id="5835829at2759"/>
<gene>
    <name evidence="1" type="ORF">CQW23_16732</name>
</gene>
<sequence length="173" mass="19859">MMDYRKEQKGTNSNIIGKVEKIEKEIKQLIEPGSEIRMKVRDMKKMSRFAVMEGGSSYDSVGHFIEQVHGEEEEIMHFVVNGSHLSFGLRNFIVAIGLRCSDVPRIMNWRIEKKRFSEDFFSTQVPKADVGERNIGDGASSNGDLKKELEDFRRHIDGKFGEIFQAVGICRRN</sequence>
<comment type="caution">
    <text evidence="1">The sequence shown here is derived from an EMBL/GenBank/DDBJ whole genome shotgun (WGS) entry which is preliminary data.</text>
</comment>
<dbReference type="Proteomes" id="UP000224567">
    <property type="component" value="Unassembled WGS sequence"/>
</dbReference>
<accession>A0A2G2WBV1</accession>
<evidence type="ECO:0000313" key="2">
    <source>
        <dbReference type="Proteomes" id="UP000224567"/>
    </source>
</evidence>
<dbReference type="STRING" id="33114.A0A2G2WBV1"/>
<evidence type="ECO:0000313" key="1">
    <source>
        <dbReference type="EMBL" id="PHT42707.1"/>
    </source>
</evidence>
<name>A0A2G2WBV1_CAPBA</name>
<reference evidence="2" key="2">
    <citation type="journal article" date="2017" name="J. Anim. Genet.">
        <title>Multiple reference genome sequences of hot pepper reveal the massive evolution of plant disease resistance genes by retroduplication.</title>
        <authorList>
            <person name="Kim S."/>
            <person name="Park J."/>
            <person name="Yeom S.-I."/>
            <person name="Kim Y.-M."/>
            <person name="Seo E."/>
            <person name="Kim K.-T."/>
            <person name="Kim M.-S."/>
            <person name="Lee J.M."/>
            <person name="Cheong K."/>
            <person name="Shin H.-S."/>
            <person name="Kim S.-B."/>
            <person name="Han K."/>
            <person name="Lee J."/>
            <person name="Park M."/>
            <person name="Lee H.-A."/>
            <person name="Lee H.-Y."/>
            <person name="Lee Y."/>
            <person name="Oh S."/>
            <person name="Lee J.H."/>
            <person name="Choi E."/>
            <person name="Choi E."/>
            <person name="Lee S.E."/>
            <person name="Jeon J."/>
            <person name="Kim H."/>
            <person name="Choi G."/>
            <person name="Song H."/>
            <person name="Lee J."/>
            <person name="Lee S.-C."/>
            <person name="Kwon J.-K."/>
            <person name="Lee H.-Y."/>
            <person name="Koo N."/>
            <person name="Hong Y."/>
            <person name="Kim R.W."/>
            <person name="Kang W.-H."/>
            <person name="Huh J.H."/>
            <person name="Kang B.-C."/>
            <person name="Yang T.-J."/>
            <person name="Lee Y.-H."/>
            <person name="Bennetzen J.L."/>
            <person name="Choi D."/>
        </authorList>
    </citation>
    <scope>NUCLEOTIDE SEQUENCE [LARGE SCALE GENOMIC DNA]</scope>
    <source>
        <strain evidence="2">cv. PBC81</strain>
    </source>
</reference>
<proteinExistence type="predicted"/>
<dbReference type="EMBL" id="MLFT02000007">
    <property type="protein sequence ID" value="PHT42707.1"/>
    <property type="molecule type" value="Genomic_DNA"/>
</dbReference>
<dbReference type="AlphaFoldDB" id="A0A2G2WBV1"/>
<keyword evidence="2" id="KW-1185">Reference proteome</keyword>